<protein>
    <submittedName>
        <fullName evidence="2">Uncharacterized protein</fullName>
    </submittedName>
</protein>
<evidence type="ECO:0000313" key="2">
    <source>
        <dbReference type="EMBL" id="KAJ5151598.1"/>
    </source>
</evidence>
<keyword evidence="1" id="KW-0732">Signal</keyword>
<accession>A0A9W9LEN3</accession>
<gene>
    <name evidence="2" type="ORF">N7492_009893</name>
</gene>
<keyword evidence="3" id="KW-1185">Reference proteome</keyword>
<name>A0A9W9LEN3_9EURO</name>
<feature type="chain" id="PRO_5040966684" evidence="1">
    <location>
        <begin position="28"/>
        <end position="317"/>
    </location>
</feature>
<evidence type="ECO:0000256" key="1">
    <source>
        <dbReference type="SAM" id="SignalP"/>
    </source>
</evidence>
<sequence length="317" mass="35952">MARGAGRIWVSLIRAWILCVLVVSILGAPGPTQKAQSKVISKTPDKQCGVKCDTCQSPTPPLHASPLRHREPYGLTKRLDDPYGIGWEGDFDGYVHTHLYLDSRDWFDFVSPNKPFIATFCPFGDEPWTLKVGGLQGCPVVFVASYKCLYLSHHYEVPALSLGGWKIGDFDTFEREVLEKLRYGGFTEDGSMDYGMLGLNQFVGSGWLSAQYGPTAIVFQRHSSIEPDYDEEYDARVERLGREVRDITGITPGYSRYLRPRMFVDPDILGTLLIEYQAEPTLDECGLLQPMLRVWMENEIVYETMWIRLASEEDNGW</sequence>
<organism evidence="2 3">
    <name type="scientific">Penicillium capsulatum</name>
    <dbReference type="NCBI Taxonomy" id="69766"/>
    <lineage>
        <taxon>Eukaryota</taxon>
        <taxon>Fungi</taxon>
        <taxon>Dikarya</taxon>
        <taxon>Ascomycota</taxon>
        <taxon>Pezizomycotina</taxon>
        <taxon>Eurotiomycetes</taxon>
        <taxon>Eurotiomycetidae</taxon>
        <taxon>Eurotiales</taxon>
        <taxon>Aspergillaceae</taxon>
        <taxon>Penicillium</taxon>
    </lineage>
</organism>
<feature type="signal peptide" evidence="1">
    <location>
        <begin position="1"/>
        <end position="27"/>
    </location>
</feature>
<dbReference type="EMBL" id="JAPQKO010000008">
    <property type="protein sequence ID" value="KAJ5151598.1"/>
    <property type="molecule type" value="Genomic_DNA"/>
</dbReference>
<dbReference type="Proteomes" id="UP001146351">
    <property type="component" value="Unassembled WGS sequence"/>
</dbReference>
<dbReference type="AlphaFoldDB" id="A0A9W9LEN3"/>
<reference evidence="2" key="1">
    <citation type="submission" date="2022-11" db="EMBL/GenBank/DDBJ databases">
        <authorList>
            <person name="Petersen C."/>
        </authorList>
    </citation>
    <scope>NUCLEOTIDE SEQUENCE</scope>
    <source>
        <strain evidence="2">IBT 21917</strain>
    </source>
</reference>
<dbReference type="OrthoDB" id="3886018at2759"/>
<reference evidence="2" key="2">
    <citation type="journal article" date="2023" name="IMA Fungus">
        <title>Comparative genomic study of the Penicillium genus elucidates a diverse pangenome and 15 lateral gene transfer events.</title>
        <authorList>
            <person name="Petersen C."/>
            <person name="Sorensen T."/>
            <person name="Nielsen M.R."/>
            <person name="Sondergaard T.E."/>
            <person name="Sorensen J.L."/>
            <person name="Fitzpatrick D.A."/>
            <person name="Frisvad J.C."/>
            <person name="Nielsen K.L."/>
        </authorList>
    </citation>
    <scope>NUCLEOTIDE SEQUENCE</scope>
    <source>
        <strain evidence="2">IBT 21917</strain>
    </source>
</reference>
<evidence type="ECO:0000313" key="3">
    <source>
        <dbReference type="Proteomes" id="UP001146351"/>
    </source>
</evidence>
<comment type="caution">
    <text evidence="2">The sequence shown here is derived from an EMBL/GenBank/DDBJ whole genome shotgun (WGS) entry which is preliminary data.</text>
</comment>
<proteinExistence type="predicted"/>